<dbReference type="OrthoDB" id="9799347at2"/>
<dbReference type="PANTHER" id="PTHR42852">
    <property type="entry name" value="THIOL:DISULFIDE INTERCHANGE PROTEIN DSBE"/>
    <property type="match status" value="1"/>
</dbReference>
<accession>A0A1V2DPI6</accession>
<dbReference type="InterPro" id="IPR050553">
    <property type="entry name" value="Thioredoxin_ResA/DsbE_sf"/>
</dbReference>
<keyword evidence="2" id="KW-0201">Cytochrome c-type biogenesis</keyword>
<dbReference type="CDD" id="cd02966">
    <property type="entry name" value="TlpA_like_family"/>
    <property type="match status" value="1"/>
</dbReference>
<dbReference type="Proteomes" id="UP000189339">
    <property type="component" value="Unassembled WGS sequence"/>
</dbReference>
<evidence type="ECO:0000313" key="8">
    <source>
        <dbReference type="Proteomes" id="UP000189339"/>
    </source>
</evidence>
<dbReference type="PANTHER" id="PTHR42852:SF6">
    <property type="entry name" value="THIOL:DISULFIDE INTERCHANGE PROTEIN DSBE"/>
    <property type="match status" value="1"/>
</dbReference>
<evidence type="ECO:0000256" key="4">
    <source>
        <dbReference type="ARBA" id="ARBA00023284"/>
    </source>
</evidence>
<keyword evidence="4" id="KW-0676">Redox-active center</keyword>
<dbReference type="EMBL" id="MSCW01000010">
    <property type="protein sequence ID" value="ONF42439.1"/>
    <property type="molecule type" value="Genomic_DNA"/>
</dbReference>
<keyword evidence="5" id="KW-0732">Signal</keyword>
<dbReference type="STRING" id="135739.BTO32_15895"/>
<evidence type="ECO:0000256" key="3">
    <source>
        <dbReference type="ARBA" id="ARBA00023157"/>
    </source>
</evidence>
<name>A0A1V2DPI6_9GAMM</name>
<dbReference type="GO" id="GO:0017004">
    <property type="term" value="P:cytochrome complex assembly"/>
    <property type="evidence" value="ECO:0007669"/>
    <property type="project" value="UniProtKB-KW"/>
</dbReference>
<dbReference type="AlphaFoldDB" id="A0A1V2DPI6"/>
<dbReference type="Pfam" id="PF00578">
    <property type="entry name" value="AhpC-TSA"/>
    <property type="match status" value="1"/>
</dbReference>
<evidence type="ECO:0000256" key="1">
    <source>
        <dbReference type="ARBA" id="ARBA00004196"/>
    </source>
</evidence>
<dbReference type="GO" id="GO:0016209">
    <property type="term" value="F:antioxidant activity"/>
    <property type="evidence" value="ECO:0007669"/>
    <property type="project" value="InterPro"/>
</dbReference>
<evidence type="ECO:0000259" key="6">
    <source>
        <dbReference type="PROSITE" id="PS51352"/>
    </source>
</evidence>
<dbReference type="InterPro" id="IPR036249">
    <property type="entry name" value="Thioredoxin-like_sf"/>
</dbReference>
<evidence type="ECO:0000256" key="2">
    <source>
        <dbReference type="ARBA" id="ARBA00022748"/>
    </source>
</evidence>
<dbReference type="GO" id="GO:0016491">
    <property type="term" value="F:oxidoreductase activity"/>
    <property type="evidence" value="ECO:0007669"/>
    <property type="project" value="InterPro"/>
</dbReference>
<dbReference type="SUPFAM" id="SSF52833">
    <property type="entry name" value="Thioredoxin-like"/>
    <property type="match status" value="1"/>
</dbReference>
<reference evidence="7 8" key="1">
    <citation type="submission" date="2016-12" db="EMBL/GenBank/DDBJ databases">
        <title>Marinobacter lutaoensis whole genome sequencing.</title>
        <authorList>
            <person name="Verma A."/>
            <person name="Krishnamurthi S."/>
        </authorList>
    </citation>
    <scope>NUCLEOTIDE SEQUENCE [LARGE SCALE GENOMIC DNA]</scope>
    <source>
        <strain evidence="7 8">T5054</strain>
    </source>
</reference>
<dbReference type="InterPro" id="IPR013766">
    <property type="entry name" value="Thioredoxin_domain"/>
</dbReference>
<keyword evidence="3" id="KW-1015">Disulfide bond</keyword>
<evidence type="ECO:0000313" key="7">
    <source>
        <dbReference type="EMBL" id="ONF42439.1"/>
    </source>
</evidence>
<dbReference type="PROSITE" id="PS51352">
    <property type="entry name" value="THIOREDOXIN_2"/>
    <property type="match status" value="1"/>
</dbReference>
<dbReference type="InterPro" id="IPR000866">
    <property type="entry name" value="AhpC/TSA"/>
</dbReference>
<feature type="chain" id="PRO_5010719423" evidence="5">
    <location>
        <begin position="24"/>
        <end position="155"/>
    </location>
</feature>
<organism evidence="7 8">
    <name type="scientific">Marinobacter lutaoensis</name>
    <dbReference type="NCBI Taxonomy" id="135739"/>
    <lineage>
        <taxon>Bacteria</taxon>
        <taxon>Pseudomonadati</taxon>
        <taxon>Pseudomonadota</taxon>
        <taxon>Gammaproteobacteria</taxon>
        <taxon>Pseudomonadales</taxon>
        <taxon>Marinobacteraceae</taxon>
        <taxon>Marinobacter</taxon>
    </lineage>
</organism>
<gene>
    <name evidence="7" type="ORF">BTO32_15895</name>
</gene>
<keyword evidence="8" id="KW-1185">Reference proteome</keyword>
<sequence>MQYPVGTRARRVALALLLGGATAWLGGCQPPSFERIGGPPIEWDALRGQWVLVNYWAEWCQPCWEEIPALNALDSAPDITVLGVNFDGVTGSELSALGARMGIEFTLLAQDPGPALGWTSPVGLPATFVVAPDGSLREARFGAQTEAGIRALMRR</sequence>
<comment type="caution">
    <text evidence="7">The sequence shown here is derived from an EMBL/GenBank/DDBJ whole genome shotgun (WGS) entry which is preliminary data.</text>
</comment>
<evidence type="ECO:0000256" key="5">
    <source>
        <dbReference type="SAM" id="SignalP"/>
    </source>
</evidence>
<dbReference type="Gene3D" id="3.40.30.10">
    <property type="entry name" value="Glutaredoxin"/>
    <property type="match status" value="1"/>
</dbReference>
<dbReference type="RefSeq" id="WP_076725644.1">
    <property type="nucleotide sequence ID" value="NZ_MSCW01000010.1"/>
</dbReference>
<feature type="domain" description="Thioredoxin" evidence="6">
    <location>
        <begin position="3"/>
        <end position="155"/>
    </location>
</feature>
<feature type="signal peptide" evidence="5">
    <location>
        <begin position="1"/>
        <end position="23"/>
    </location>
</feature>
<protein>
    <submittedName>
        <fullName evidence="7">Redoxin</fullName>
    </submittedName>
</protein>
<comment type="subcellular location">
    <subcellularLocation>
        <location evidence="1">Cell envelope</location>
    </subcellularLocation>
</comment>
<proteinExistence type="predicted"/>
<dbReference type="GO" id="GO:0030313">
    <property type="term" value="C:cell envelope"/>
    <property type="evidence" value="ECO:0007669"/>
    <property type="project" value="UniProtKB-SubCell"/>
</dbReference>